<gene>
    <name evidence="6" type="ORF">PCAMFM013_S004g000632</name>
</gene>
<evidence type="ECO:0000256" key="3">
    <source>
        <dbReference type="ARBA" id="ARBA00022839"/>
    </source>
</evidence>
<dbReference type="InterPro" id="IPR047021">
    <property type="entry name" value="REXO1/3/4-like"/>
</dbReference>
<dbReference type="GO" id="GO:0016740">
    <property type="term" value="F:transferase activity"/>
    <property type="evidence" value="ECO:0007669"/>
    <property type="project" value="UniProtKB-KW"/>
</dbReference>
<feature type="domain" description="C2H2-type" evidence="5">
    <location>
        <begin position="50"/>
        <end position="71"/>
    </location>
</feature>
<organism evidence="6 7">
    <name type="scientific">Penicillium camemberti (strain FM 013)</name>
    <dbReference type="NCBI Taxonomy" id="1429867"/>
    <lineage>
        <taxon>Eukaryota</taxon>
        <taxon>Fungi</taxon>
        <taxon>Dikarya</taxon>
        <taxon>Ascomycota</taxon>
        <taxon>Pezizomycotina</taxon>
        <taxon>Eurotiomycetes</taxon>
        <taxon>Eurotiomycetidae</taxon>
        <taxon>Eurotiales</taxon>
        <taxon>Aspergillaceae</taxon>
        <taxon>Penicillium</taxon>
    </lineage>
</organism>
<feature type="compositionally biased region" description="Polar residues" evidence="4">
    <location>
        <begin position="144"/>
        <end position="158"/>
    </location>
</feature>
<feature type="region of interest" description="Disordered" evidence="4">
    <location>
        <begin position="758"/>
        <end position="788"/>
    </location>
</feature>
<dbReference type="Pfam" id="PF00929">
    <property type="entry name" value="RNase_T"/>
    <property type="match status" value="1"/>
</dbReference>
<dbReference type="Gene3D" id="3.30.420.10">
    <property type="entry name" value="Ribonuclease H-like superfamily/Ribonuclease H"/>
    <property type="match status" value="1"/>
</dbReference>
<feature type="compositionally biased region" description="Polar residues" evidence="4">
    <location>
        <begin position="330"/>
        <end position="346"/>
    </location>
</feature>
<reference evidence="6 7" key="1">
    <citation type="journal article" date="2014" name="Nat. Commun.">
        <title>Multiple recent horizontal transfers of a large genomic region in cheese making fungi.</title>
        <authorList>
            <person name="Cheeseman K."/>
            <person name="Ropars J."/>
            <person name="Renault P."/>
            <person name="Dupont J."/>
            <person name="Gouzy J."/>
            <person name="Branca A."/>
            <person name="Abraham A.L."/>
            <person name="Ceppi M."/>
            <person name="Conseiller E."/>
            <person name="Debuchy R."/>
            <person name="Malagnac F."/>
            <person name="Goarin A."/>
            <person name="Silar P."/>
            <person name="Lacoste S."/>
            <person name="Sallet E."/>
            <person name="Bensimon A."/>
            <person name="Giraud T."/>
            <person name="Brygoo Y."/>
        </authorList>
    </citation>
    <scope>NUCLEOTIDE SEQUENCE [LARGE SCALE GENOMIC DNA]</scope>
    <source>
        <strain evidence="7">FM 013</strain>
    </source>
</reference>
<dbReference type="SUPFAM" id="SSF53098">
    <property type="entry name" value="Ribonuclease H-like"/>
    <property type="match status" value="1"/>
</dbReference>
<proteinExistence type="predicted"/>
<feature type="region of interest" description="Disordered" evidence="4">
    <location>
        <begin position="69"/>
        <end position="171"/>
    </location>
</feature>
<feature type="compositionally biased region" description="Basic residues" evidence="4">
    <location>
        <begin position="73"/>
        <end position="94"/>
    </location>
</feature>
<evidence type="ECO:0000259" key="5">
    <source>
        <dbReference type="PROSITE" id="PS00028"/>
    </source>
</evidence>
<dbReference type="GO" id="GO:0004527">
    <property type="term" value="F:exonuclease activity"/>
    <property type="evidence" value="ECO:0007669"/>
    <property type="project" value="UniProtKB-KW"/>
</dbReference>
<dbReference type="GO" id="GO:0005634">
    <property type="term" value="C:nucleus"/>
    <property type="evidence" value="ECO:0007669"/>
    <property type="project" value="TreeGrafter"/>
</dbReference>
<keyword evidence="7" id="KW-1185">Reference proteome</keyword>
<feature type="compositionally biased region" description="Basic and acidic residues" evidence="4">
    <location>
        <begin position="1"/>
        <end position="10"/>
    </location>
</feature>
<feature type="compositionally biased region" description="Polar residues" evidence="4">
    <location>
        <begin position="101"/>
        <end position="113"/>
    </location>
</feature>
<feature type="region of interest" description="Disordered" evidence="4">
    <location>
        <begin position="364"/>
        <end position="398"/>
    </location>
</feature>
<dbReference type="InterPro" id="IPR013087">
    <property type="entry name" value="Znf_C2H2_type"/>
</dbReference>
<dbReference type="PANTHER" id="PTHR12801">
    <property type="entry name" value="RNA EXONUCLEASE REXO1 / RECO3 FAMILY MEMBER-RELATED"/>
    <property type="match status" value="1"/>
</dbReference>
<keyword evidence="3" id="KW-0269">Exonuclease</keyword>
<feature type="compositionally biased region" description="Basic residues" evidence="4">
    <location>
        <begin position="758"/>
        <end position="767"/>
    </location>
</feature>
<keyword evidence="6" id="KW-0808">Transferase</keyword>
<dbReference type="GO" id="GO:0003676">
    <property type="term" value="F:nucleic acid binding"/>
    <property type="evidence" value="ECO:0007669"/>
    <property type="project" value="InterPro"/>
</dbReference>
<keyword evidence="2" id="KW-0378">Hydrolase</keyword>
<dbReference type="PANTHER" id="PTHR12801:SF114">
    <property type="entry name" value="EXONUCLEASE, PUTATIVE (AFU_ORTHOLOGUE AFUA_7G00870)-RELATED"/>
    <property type="match status" value="1"/>
</dbReference>
<name>A0A0G4P2Y9_PENC3</name>
<dbReference type="SMART" id="SM00479">
    <property type="entry name" value="EXOIII"/>
    <property type="match status" value="1"/>
</dbReference>
<evidence type="ECO:0000256" key="4">
    <source>
        <dbReference type="SAM" id="MobiDB-lite"/>
    </source>
</evidence>
<evidence type="ECO:0000256" key="1">
    <source>
        <dbReference type="ARBA" id="ARBA00022722"/>
    </source>
</evidence>
<feature type="region of interest" description="Disordered" evidence="4">
    <location>
        <begin position="459"/>
        <end position="484"/>
    </location>
</feature>
<dbReference type="InterPro" id="IPR013520">
    <property type="entry name" value="Ribonucl_H"/>
</dbReference>
<keyword evidence="1" id="KW-0540">Nuclease</keyword>
<evidence type="ECO:0000313" key="7">
    <source>
        <dbReference type="Proteomes" id="UP000053732"/>
    </source>
</evidence>
<dbReference type="EMBL" id="HG793137">
    <property type="protein sequence ID" value="CRL20691.1"/>
    <property type="molecule type" value="Genomic_DNA"/>
</dbReference>
<feature type="region of interest" description="Disordered" evidence="4">
    <location>
        <begin position="1"/>
        <end position="21"/>
    </location>
</feature>
<dbReference type="GO" id="GO:0006364">
    <property type="term" value="P:rRNA processing"/>
    <property type="evidence" value="ECO:0007669"/>
    <property type="project" value="TreeGrafter"/>
</dbReference>
<dbReference type="STRING" id="1429867.A0A0G4P2Y9"/>
<feature type="compositionally biased region" description="Polar residues" evidence="4">
    <location>
        <begin position="381"/>
        <end position="398"/>
    </location>
</feature>
<dbReference type="PROSITE" id="PS00028">
    <property type="entry name" value="ZINC_FINGER_C2H2_1"/>
    <property type="match status" value="1"/>
</dbReference>
<dbReference type="InterPro" id="IPR012337">
    <property type="entry name" value="RNaseH-like_sf"/>
</dbReference>
<dbReference type="InterPro" id="IPR036397">
    <property type="entry name" value="RNaseH_sf"/>
</dbReference>
<dbReference type="SMART" id="SM00355">
    <property type="entry name" value="ZnF_C2H2"/>
    <property type="match status" value="2"/>
</dbReference>
<feature type="compositionally biased region" description="Low complexity" evidence="4">
    <location>
        <begin position="11"/>
        <end position="21"/>
    </location>
</feature>
<dbReference type="CDD" id="cd06137">
    <property type="entry name" value="DEDDh_RNase"/>
    <property type="match status" value="1"/>
</dbReference>
<evidence type="ECO:0000313" key="6">
    <source>
        <dbReference type="EMBL" id="CRL20691.1"/>
    </source>
</evidence>
<protein>
    <submittedName>
        <fullName evidence="6">Polynucleotidyl transferase, ribonuclease H fold</fullName>
    </submittedName>
</protein>
<dbReference type="AlphaFoldDB" id="A0A0G4P2Y9"/>
<evidence type="ECO:0000256" key="2">
    <source>
        <dbReference type="ARBA" id="ARBA00022801"/>
    </source>
</evidence>
<dbReference type="Proteomes" id="UP000053732">
    <property type="component" value="Unassembled WGS sequence"/>
</dbReference>
<dbReference type="GO" id="GO:0000027">
    <property type="term" value="P:ribosomal large subunit assembly"/>
    <property type="evidence" value="ECO:0007669"/>
    <property type="project" value="TreeGrafter"/>
</dbReference>
<sequence length="788" mass="88450">MDPETPKDGQPDGQPPQQIKIPCPVCKYRKFRSEQGFNDHIQDEHNIFPCHKCDALYACKDDLARHKSETHGKVNHKPKYKKKPSQKQKGKFRPVIRSVSLPASENTSSTQLPTMGPRPQPAQPRPSTAHVRQPSTETRKSPAQIRQSTMQFGQSSAGVHQGDEQGHPAPPQVFHPQHQFRQIRHPLPPRPLNVPRVPIELYQGPSNDFQAPSQGFRPPAQVFQRTGQTLTPPDHTPSPVYQSPLLDHQTENPVYQTHPRRRKNKVQVYRLPLQVPQLPKENYRSPQESWNSQFLNQELQHQESHQAKHAFTWASHSSHYPTRATDPPAQHSNSSEQYSQSPIQDSRQVKEVSHFLQLGSQSLQISQDAHIPQSPEDSKSPEQAIQQAEQVSRSFSRSSQPLELDLPLALSQFPVQVPQEARKLAQCLQKYSPFLVCHWEQTEVSNSSLQLSAHDPITTEANETDRSPTSLPATNPTTPDIFIPPPPTDPTFSLIYGKMPHRWTDLEPLEQTLIIRYLLATCHSAQRLHSQGYNVPRIINTKACMNEGEPHQHHIDPQPTNPNSTHRKAIVLDCAMIETTVCTNELAFITAIDFLTGEVLINSYVSPTAPVTDWLTPVSGITHEKMDAALTEGNVFASNAEARGALRKFLNRDTVLIGHALQHDLRTLSLIHGRIVDTSVITSEAVFPSVSAKITLPRVWGLDTLAEELVGIKMRGGVEGHNSLEDALATREIVIWCLRGPDCLKDWAEKTRDSLARMRNRRGARRNRGIEGGGADANNGQEEERTAE</sequence>
<feature type="region of interest" description="Disordered" evidence="4">
    <location>
        <begin position="315"/>
        <end position="351"/>
    </location>
</feature>
<dbReference type="Gene3D" id="3.30.160.60">
    <property type="entry name" value="Classic Zinc Finger"/>
    <property type="match status" value="1"/>
</dbReference>
<feature type="region of interest" description="Disordered" evidence="4">
    <location>
        <begin position="226"/>
        <end position="245"/>
    </location>
</feature>
<accession>A0A0G4P2Y9</accession>